<keyword evidence="1" id="KW-0732">Signal</keyword>
<evidence type="ECO:0000256" key="1">
    <source>
        <dbReference type="SAM" id="SignalP"/>
    </source>
</evidence>
<evidence type="ECO:0000313" key="2">
    <source>
        <dbReference type="EMBL" id="KAJ2804168.1"/>
    </source>
</evidence>
<sequence length="93" mass="9989">MQLHTGLIALGLFLGLATQVKGQDIGSSYSILGPAYTKQGQAGEKCTNRDDVVCMQDGKMSMYVECKDGHFKEGDCPEGTLCYYEGTLAVCKA</sequence>
<dbReference type="OrthoDB" id="5625515at2759"/>
<name>A0A9W8LUV1_9FUNG</name>
<comment type="caution">
    <text evidence="2">The sequence shown here is derived from an EMBL/GenBank/DDBJ whole genome shotgun (WGS) entry which is preliminary data.</text>
</comment>
<dbReference type="Proteomes" id="UP001140094">
    <property type="component" value="Unassembled WGS sequence"/>
</dbReference>
<evidence type="ECO:0008006" key="4">
    <source>
        <dbReference type="Google" id="ProtNLM"/>
    </source>
</evidence>
<accession>A0A9W8LUV1</accession>
<gene>
    <name evidence="2" type="ORF">H4R20_002613</name>
</gene>
<protein>
    <recommendedName>
        <fullName evidence="4">Carbohydrate-binding module family 19 domain-containing protein</fullName>
    </recommendedName>
</protein>
<evidence type="ECO:0000313" key="3">
    <source>
        <dbReference type="Proteomes" id="UP001140094"/>
    </source>
</evidence>
<reference evidence="2" key="1">
    <citation type="submission" date="2022-07" db="EMBL/GenBank/DDBJ databases">
        <title>Phylogenomic reconstructions and comparative analyses of Kickxellomycotina fungi.</title>
        <authorList>
            <person name="Reynolds N.K."/>
            <person name="Stajich J.E."/>
            <person name="Barry K."/>
            <person name="Grigoriev I.V."/>
            <person name="Crous P."/>
            <person name="Smith M.E."/>
        </authorList>
    </citation>
    <scope>NUCLEOTIDE SEQUENCE</scope>
    <source>
        <strain evidence="2">NRRL 1565</strain>
    </source>
</reference>
<dbReference type="AlphaFoldDB" id="A0A9W8LUV1"/>
<feature type="signal peptide" evidence="1">
    <location>
        <begin position="1"/>
        <end position="22"/>
    </location>
</feature>
<organism evidence="2 3">
    <name type="scientific">Coemansia guatemalensis</name>
    <dbReference type="NCBI Taxonomy" id="2761395"/>
    <lineage>
        <taxon>Eukaryota</taxon>
        <taxon>Fungi</taxon>
        <taxon>Fungi incertae sedis</taxon>
        <taxon>Zoopagomycota</taxon>
        <taxon>Kickxellomycotina</taxon>
        <taxon>Kickxellomycetes</taxon>
        <taxon>Kickxellales</taxon>
        <taxon>Kickxellaceae</taxon>
        <taxon>Coemansia</taxon>
    </lineage>
</organism>
<dbReference type="EMBL" id="JANBUO010000431">
    <property type="protein sequence ID" value="KAJ2804168.1"/>
    <property type="molecule type" value="Genomic_DNA"/>
</dbReference>
<proteinExistence type="predicted"/>
<keyword evidence="3" id="KW-1185">Reference proteome</keyword>
<feature type="chain" id="PRO_5040911516" description="Carbohydrate-binding module family 19 domain-containing protein" evidence="1">
    <location>
        <begin position="23"/>
        <end position="93"/>
    </location>
</feature>